<sequence length="193" mass="21759">MGHWSANLHRQLAWVPVGKSRRTDNMIKGLPSWSWASCCGPVDSLASQWDTVIGNAIRMDVKSKELVLAKPSLKQIMTLKRLSPEAEAPFDFGFPLARPQFSIEFDFNFAPSGAGGKVVARLAFDEDEEFSQGQRLYCLRLLGFNKPGTYIILVLRAVDNAKDVYESVGIGEVICQEEEFFKNEDEKDEIRIR</sequence>
<organism evidence="1 2">
    <name type="scientific">Tothia fuscella</name>
    <dbReference type="NCBI Taxonomy" id="1048955"/>
    <lineage>
        <taxon>Eukaryota</taxon>
        <taxon>Fungi</taxon>
        <taxon>Dikarya</taxon>
        <taxon>Ascomycota</taxon>
        <taxon>Pezizomycotina</taxon>
        <taxon>Dothideomycetes</taxon>
        <taxon>Pleosporomycetidae</taxon>
        <taxon>Venturiales</taxon>
        <taxon>Cylindrosympodiaceae</taxon>
        <taxon>Tothia</taxon>
    </lineage>
</organism>
<protein>
    <submittedName>
        <fullName evidence="1">Uncharacterized protein</fullName>
    </submittedName>
</protein>
<name>A0A9P4P0M3_9PEZI</name>
<dbReference type="EMBL" id="MU007014">
    <property type="protein sequence ID" value="KAF2435077.1"/>
    <property type="molecule type" value="Genomic_DNA"/>
</dbReference>
<gene>
    <name evidence="1" type="ORF">EJ08DRAFT_388924</name>
</gene>
<evidence type="ECO:0000313" key="2">
    <source>
        <dbReference type="Proteomes" id="UP000800235"/>
    </source>
</evidence>
<dbReference type="AlphaFoldDB" id="A0A9P4P0M3"/>
<evidence type="ECO:0000313" key="1">
    <source>
        <dbReference type="EMBL" id="KAF2435077.1"/>
    </source>
</evidence>
<accession>A0A9P4P0M3</accession>
<keyword evidence="2" id="KW-1185">Reference proteome</keyword>
<proteinExistence type="predicted"/>
<comment type="caution">
    <text evidence="1">The sequence shown here is derived from an EMBL/GenBank/DDBJ whole genome shotgun (WGS) entry which is preliminary data.</text>
</comment>
<reference evidence="1" key="1">
    <citation type="journal article" date="2020" name="Stud. Mycol.">
        <title>101 Dothideomycetes genomes: a test case for predicting lifestyles and emergence of pathogens.</title>
        <authorList>
            <person name="Haridas S."/>
            <person name="Albert R."/>
            <person name="Binder M."/>
            <person name="Bloem J."/>
            <person name="Labutti K."/>
            <person name="Salamov A."/>
            <person name="Andreopoulos B."/>
            <person name="Baker S."/>
            <person name="Barry K."/>
            <person name="Bills G."/>
            <person name="Bluhm B."/>
            <person name="Cannon C."/>
            <person name="Castanera R."/>
            <person name="Culley D."/>
            <person name="Daum C."/>
            <person name="Ezra D."/>
            <person name="Gonzalez J."/>
            <person name="Henrissat B."/>
            <person name="Kuo A."/>
            <person name="Liang C."/>
            <person name="Lipzen A."/>
            <person name="Lutzoni F."/>
            <person name="Magnuson J."/>
            <person name="Mondo S."/>
            <person name="Nolan M."/>
            <person name="Ohm R."/>
            <person name="Pangilinan J."/>
            <person name="Park H.-J."/>
            <person name="Ramirez L."/>
            <person name="Alfaro M."/>
            <person name="Sun H."/>
            <person name="Tritt A."/>
            <person name="Yoshinaga Y."/>
            <person name="Zwiers L.-H."/>
            <person name="Turgeon B."/>
            <person name="Goodwin S."/>
            <person name="Spatafora J."/>
            <person name="Crous P."/>
            <person name="Grigoriev I."/>
        </authorList>
    </citation>
    <scope>NUCLEOTIDE SEQUENCE</scope>
    <source>
        <strain evidence="1">CBS 130266</strain>
    </source>
</reference>
<dbReference type="Proteomes" id="UP000800235">
    <property type="component" value="Unassembled WGS sequence"/>
</dbReference>